<name>A0ABR1V4M1_9PEZI</name>
<sequence>MKIIETEHRTLKTRTRQLLQDLAQAQRELSETQRHLLGTRRHIFSLQDHRAFEELIVSVDQWITNYISPVFEDDHESNKALHYAKSNIFDGIFSTVQYDPRLCDVAHLPETEEDVIHACILHWMAKIIFHDGFQGISSKKVDFIDSQEQSLMKDNAPLYAVRTWKAQSYYAWTKTSEYQLQREAYIHVLASQLESEMAMFLQHKEAHGAVEALRSNIVEPAFTLKEGMMSSRESFAVEIEHNDPLFDDHRSEDSPIDFKWSDCLDVTNHHRPVSSDTLRQDHSKRLIPLFAKTPGLTMRKLQDDDTFGQPKVLVKQCLLGKSQHSSRTFVVTINADEIKTVDFEKAVENQ</sequence>
<dbReference type="RefSeq" id="XP_066662898.1">
    <property type="nucleotide sequence ID" value="XM_066817206.1"/>
</dbReference>
<organism evidence="2 3">
    <name type="scientific">Apiospora hydei</name>
    <dbReference type="NCBI Taxonomy" id="1337664"/>
    <lineage>
        <taxon>Eukaryota</taxon>
        <taxon>Fungi</taxon>
        <taxon>Dikarya</taxon>
        <taxon>Ascomycota</taxon>
        <taxon>Pezizomycotina</taxon>
        <taxon>Sordariomycetes</taxon>
        <taxon>Xylariomycetidae</taxon>
        <taxon>Amphisphaeriales</taxon>
        <taxon>Apiosporaceae</taxon>
        <taxon>Apiospora</taxon>
    </lineage>
</organism>
<gene>
    <name evidence="2" type="ORF">PG997_012892</name>
</gene>
<evidence type="ECO:0000313" key="2">
    <source>
        <dbReference type="EMBL" id="KAK8066145.1"/>
    </source>
</evidence>
<accession>A0ABR1V4M1</accession>
<comment type="caution">
    <text evidence="2">The sequence shown here is derived from an EMBL/GenBank/DDBJ whole genome shotgun (WGS) entry which is preliminary data.</text>
</comment>
<keyword evidence="1" id="KW-0175">Coiled coil</keyword>
<dbReference type="GeneID" id="92050266"/>
<dbReference type="EMBL" id="JAQQWN010000009">
    <property type="protein sequence ID" value="KAK8066145.1"/>
    <property type="molecule type" value="Genomic_DNA"/>
</dbReference>
<keyword evidence="3" id="KW-1185">Reference proteome</keyword>
<evidence type="ECO:0000313" key="3">
    <source>
        <dbReference type="Proteomes" id="UP001433268"/>
    </source>
</evidence>
<proteinExistence type="predicted"/>
<evidence type="ECO:0000256" key="1">
    <source>
        <dbReference type="SAM" id="Coils"/>
    </source>
</evidence>
<reference evidence="2 3" key="1">
    <citation type="submission" date="2023-01" db="EMBL/GenBank/DDBJ databases">
        <title>Analysis of 21 Apiospora genomes using comparative genomics revels a genus with tremendous synthesis potential of carbohydrate active enzymes and secondary metabolites.</title>
        <authorList>
            <person name="Sorensen T."/>
        </authorList>
    </citation>
    <scope>NUCLEOTIDE SEQUENCE [LARGE SCALE GENOMIC DNA]</scope>
    <source>
        <strain evidence="2 3">CBS 114990</strain>
    </source>
</reference>
<feature type="coiled-coil region" evidence="1">
    <location>
        <begin position="8"/>
        <end position="35"/>
    </location>
</feature>
<protein>
    <submittedName>
        <fullName evidence="2">Uncharacterized protein</fullName>
    </submittedName>
</protein>
<dbReference type="Proteomes" id="UP001433268">
    <property type="component" value="Unassembled WGS sequence"/>
</dbReference>